<dbReference type="EMBL" id="JAHZSS010000001">
    <property type="protein sequence ID" value="MBW8189740.1"/>
    <property type="molecule type" value="Genomic_DNA"/>
</dbReference>
<dbReference type="SUPFAM" id="SSF111369">
    <property type="entry name" value="HlyD-like secretion proteins"/>
    <property type="match status" value="1"/>
</dbReference>
<organism evidence="3 4">
    <name type="scientific">Neiella holothuriorum</name>
    <dbReference type="NCBI Taxonomy" id="2870530"/>
    <lineage>
        <taxon>Bacteria</taxon>
        <taxon>Pseudomonadati</taxon>
        <taxon>Pseudomonadota</taxon>
        <taxon>Gammaproteobacteria</taxon>
        <taxon>Alteromonadales</taxon>
        <taxon>Echinimonadaceae</taxon>
        <taxon>Neiella</taxon>
    </lineage>
</organism>
<dbReference type="RefSeq" id="WP_220102406.1">
    <property type="nucleotide sequence ID" value="NZ_JAHZSS010000001.1"/>
</dbReference>
<proteinExistence type="inferred from homology"/>
<dbReference type="PANTHER" id="PTHR30469:SF12">
    <property type="entry name" value="MULTIDRUG RESISTANCE PROTEIN MDTA"/>
    <property type="match status" value="1"/>
</dbReference>
<dbReference type="Gene3D" id="2.40.30.170">
    <property type="match status" value="1"/>
</dbReference>
<dbReference type="NCBIfam" id="TIGR01730">
    <property type="entry name" value="RND_mfp"/>
    <property type="match status" value="1"/>
</dbReference>
<evidence type="ECO:0000259" key="2">
    <source>
        <dbReference type="Pfam" id="PF25917"/>
    </source>
</evidence>
<evidence type="ECO:0000256" key="1">
    <source>
        <dbReference type="ARBA" id="ARBA00009477"/>
    </source>
</evidence>
<feature type="domain" description="Multidrug resistance protein MdtA-like barrel-sandwich hybrid" evidence="2">
    <location>
        <begin position="79"/>
        <end position="219"/>
    </location>
</feature>
<name>A0ABS7EBX4_9GAMM</name>
<sequence>MNRKTLTRVATLVAAVSIVAAILFNGAQMRAARTHHMESMANDKHPIQLQEVSVIEALAQRHQAMIVGYGEAKSQFELELVAEVSGQLTALSNHFKTGAVFAKGQQLAQINPLSYQQAVADAQVALADAQLALLEEQRLGEQAELEWQRSGMTGDPDSPLVLRKPQLAAAEATLQLAQKQLASAEYDLAQTRISAPFDAVVVSREVQPGRYLQTGETIATLYSTDRIEVAVPLSEQQWQNLPVLANESAPSDALIAVTLLSNDKQRQWQGYIERTELHLDETSRQRSVVVVVDEPLSQPTPLMAGEFVTAQIEGRVVDGLWQLPASAISQAGEIWYVQTSADGKEQLLANTQAEQQFAHGEYVYVRPVAGLTQALVVARPLITYVAGMRVHAQVEPTL</sequence>
<accession>A0ABS7EBX4</accession>
<evidence type="ECO:0000313" key="4">
    <source>
        <dbReference type="Proteomes" id="UP001166251"/>
    </source>
</evidence>
<protein>
    <submittedName>
        <fullName evidence="3">Efflux RND transporter periplasmic adaptor subunit</fullName>
    </submittedName>
</protein>
<dbReference type="Gene3D" id="2.40.50.100">
    <property type="match status" value="1"/>
</dbReference>
<dbReference type="Gene3D" id="1.10.287.470">
    <property type="entry name" value="Helix hairpin bin"/>
    <property type="match status" value="1"/>
</dbReference>
<dbReference type="InterPro" id="IPR058625">
    <property type="entry name" value="MdtA-like_BSH"/>
</dbReference>
<keyword evidence="4" id="KW-1185">Reference proteome</keyword>
<gene>
    <name evidence="3" type="ORF">K0504_01720</name>
</gene>
<dbReference type="PANTHER" id="PTHR30469">
    <property type="entry name" value="MULTIDRUG RESISTANCE PROTEIN MDTA"/>
    <property type="match status" value="1"/>
</dbReference>
<comment type="caution">
    <text evidence="3">The sequence shown here is derived from an EMBL/GenBank/DDBJ whole genome shotgun (WGS) entry which is preliminary data.</text>
</comment>
<dbReference type="InterPro" id="IPR006143">
    <property type="entry name" value="RND_pump_MFP"/>
</dbReference>
<dbReference type="Proteomes" id="UP001166251">
    <property type="component" value="Unassembled WGS sequence"/>
</dbReference>
<dbReference type="Pfam" id="PF25917">
    <property type="entry name" value="BSH_RND"/>
    <property type="match status" value="1"/>
</dbReference>
<comment type="similarity">
    <text evidence="1">Belongs to the membrane fusion protein (MFP) (TC 8.A.1) family.</text>
</comment>
<reference evidence="3" key="1">
    <citation type="submission" date="2021-07" db="EMBL/GenBank/DDBJ databases">
        <title>Neiella marina sp. nov., isolated from the intestinal content of sea cucumber Apostichopus japonicus.</title>
        <authorList>
            <person name="Bai X."/>
        </authorList>
    </citation>
    <scope>NUCLEOTIDE SEQUENCE</scope>
    <source>
        <strain evidence="3">126</strain>
    </source>
</reference>
<evidence type="ECO:0000313" key="3">
    <source>
        <dbReference type="EMBL" id="MBW8189740.1"/>
    </source>
</evidence>